<keyword evidence="1" id="KW-0732">Signal</keyword>
<keyword evidence="4" id="KW-1185">Reference proteome</keyword>
<dbReference type="Proteomes" id="UP000770785">
    <property type="component" value="Unassembled WGS sequence"/>
</dbReference>
<dbReference type="PANTHER" id="PTHR11905:SF159">
    <property type="entry name" value="ADAM METALLOPROTEASE"/>
    <property type="match status" value="1"/>
</dbReference>
<dbReference type="SUPFAM" id="SSF55486">
    <property type="entry name" value="Metalloproteases ('zincins'), catalytic domain"/>
    <property type="match status" value="1"/>
</dbReference>
<dbReference type="InterPro" id="IPR026444">
    <property type="entry name" value="Secre_tail"/>
</dbReference>
<feature type="signal peptide" evidence="1">
    <location>
        <begin position="1"/>
        <end position="22"/>
    </location>
</feature>
<dbReference type="RefSeq" id="WP_168037236.1">
    <property type="nucleotide sequence ID" value="NZ_JAATJH010000002.1"/>
</dbReference>
<evidence type="ECO:0000256" key="1">
    <source>
        <dbReference type="SAM" id="SignalP"/>
    </source>
</evidence>
<feature type="chain" id="PRO_5045224632" description="Peptidase M12B domain-containing protein" evidence="1">
    <location>
        <begin position="23"/>
        <end position="817"/>
    </location>
</feature>
<evidence type="ECO:0000313" key="3">
    <source>
        <dbReference type="EMBL" id="NJC26500.1"/>
    </source>
</evidence>
<dbReference type="EMBL" id="JAATJH010000002">
    <property type="protein sequence ID" value="NJC26500.1"/>
    <property type="molecule type" value="Genomic_DNA"/>
</dbReference>
<gene>
    <name evidence="3" type="ORF">GGR27_001999</name>
</gene>
<feature type="domain" description="Peptidase M12B" evidence="2">
    <location>
        <begin position="216"/>
        <end position="393"/>
    </location>
</feature>
<comment type="caution">
    <text evidence="3">The sequence shown here is derived from an EMBL/GenBank/DDBJ whole genome shotgun (WGS) entry which is preliminary data.</text>
</comment>
<accession>A0ABX0XB73</accession>
<protein>
    <recommendedName>
        <fullName evidence="2">Peptidase M12B domain-containing protein</fullName>
    </recommendedName>
</protein>
<dbReference type="Gene3D" id="3.40.390.10">
    <property type="entry name" value="Collagenase (Catalytic Domain)"/>
    <property type="match status" value="1"/>
</dbReference>
<dbReference type="NCBIfam" id="TIGR04183">
    <property type="entry name" value="Por_Secre_tail"/>
    <property type="match status" value="1"/>
</dbReference>
<dbReference type="InterPro" id="IPR001590">
    <property type="entry name" value="Peptidase_M12B"/>
</dbReference>
<name>A0ABX0XB73_9BACT</name>
<evidence type="ECO:0000313" key="4">
    <source>
        <dbReference type="Proteomes" id="UP000770785"/>
    </source>
</evidence>
<dbReference type="InterPro" id="IPR024079">
    <property type="entry name" value="MetalloPept_cat_dom_sf"/>
</dbReference>
<reference evidence="3 4" key="1">
    <citation type="submission" date="2020-03" db="EMBL/GenBank/DDBJ databases">
        <title>Genomic Encyclopedia of Type Strains, Phase IV (KMG-IV): sequencing the most valuable type-strain genomes for metagenomic binning, comparative biology and taxonomic classification.</title>
        <authorList>
            <person name="Goeker M."/>
        </authorList>
    </citation>
    <scope>NUCLEOTIDE SEQUENCE [LARGE SCALE GENOMIC DNA]</scope>
    <source>
        <strain evidence="3 4">DSM 105096</strain>
    </source>
</reference>
<dbReference type="Pfam" id="PF13688">
    <property type="entry name" value="Reprolysin_5"/>
    <property type="match status" value="1"/>
</dbReference>
<dbReference type="PROSITE" id="PS50215">
    <property type="entry name" value="ADAM_MEPRO"/>
    <property type="match status" value="1"/>
</dbReference>
<organism evidence="3 4">
    <name type="scientific">Neolewinella antarctica</name>
    <dbReference type="NCBI Taxonomy" id="442734"/>
    <lineage>
        <taxon>Bacteria</taxon>
        <taxon>Pseudomonadati</taxon>
        <taxon>Bacteroidota</taxon>
        <taxon>Saprospiria</taxon>
        <taxon>Saprospirales</taxon>
        <taxon>Lewinellaceae</taxon>
        <taxon>Neolewinella</taxon>
    </lineage>
</organism>
<dbReference type="PANTHER" id="PTHR11905">
    <property type="entry name" value="ADAM A DISINTEGRIN AND METALLOPROTEASE DOMAIN"/>
    <property type="match status" value="1"/>
</dbReference>
<sequence length="817" mass="86516">MRSFNYLLVLLCTALLTPGLNAQSLRPADQVEAVTAAAGFEASFSLFVTEKSTAPVDELDKVGADYTVFSLAETDLDAIQKSTPRALQLALPGGLGRVNLVLNDIFAAGFRVVESGNGGYTKEGLGLHYRGVLENNKNSVVALSIFENEVSATISTSAGNYVLGKLQGKGQTNHILYNDQDLPAVDMGECATPDSNLPYNQKDLLDIDVSEKDANNCVNVYIEVDNSIFAQRGNGTTAFITGLFNQVATLYANESLNIVMSEMFVWTTADPYNGSTSRNHLDDFQANRPSFNGDIAHLIGFQASGGIAYVNVLCSPSVAYGFSSIDNRFENVPTYSWSVNVVAHELGHNFGSQHTHACAWNGNGTPIDGCYPTEGNCGSAPIPSGGGTIMSYCHLTSVGVNFNLGFGTQPGNLMRNRAFNGSCLTACSTPPGDGGGGGGTPPACEDTEGSIKIVTDSYPAETTWSLTSANGATVASGGPYTGINSTYVTDLCLPVGCYTFTINDEYGDGICCAYGNGSYTVNIGGTDVATGSQFATTFSDEICVQGDGGGGDDGGGETVCSTVDFNTYPPNTYGGNQDRGTVSVQSAESIQLSGNAWKDINLNYTVTPNTVITFDFGSTTRGEIHGIGFDNDNGISSPTTFKLFGTQNWGIRDFDTYTAGDLGTWKSFTIPVGDYFTGAFNRMVFANDHDSSPQNATSFFRNIRIYEGTSCVALLPANGEPIELFETASLIEQQQINVFPNPASRELNVTVEVASAGDARVRVIDMTGRTVITQTTPLAKGQQSLGLDVESLPQGTYFLRVDANGGFSASAKFNVAR</sequence>
<evidence type="ECO:0000259" key="2">
    <source>
        <dbReference type="PROSITE" id="PS50215"/>
    </source>
</evidence>
<dbReference type="Pfam" id="PF18962">
    <property type="entry name" value="Por_Secre_tail"/>
    <property type="match status" value="1"/>
</dbReference>
<proteinExistence type="predicted"/>